<feature type="binding site" evidence="8">
    <location>
        <position position="161"/>
    </location>
    <ligand>
        <name>ATP</name>
        <dbReference type="ChEBI" id="CHEBI:30616"/>
    </ligand>
</feature>
<dbReference type="GO" id="GO:0008289">
    <property type="term" value="F:lipid binding"/>
    <property type="evidence" value="ECO:0007669"/>
    <property type="project" value="UniProtKB-KW"/>
</dbReference>
<dbReference type="InterPro" id="IPR027417">
    <property type="entry name" value="P-loop_NTPase"/>
</dbReference>
<comment type="caution">
    <text evidence="14">The sequence shown here is derived from an EMBL/GenBank/DDBJ whole genome shotgun (WGS) entry which is preliminary data.</text>
</comment>
<dbReference type="STRING" id="1797737.A2196_05715"/>
<dbReference type="Pfam" id="PF11638">
    <property type="entry name" value="DnaA_N"/>
    <property type="match status" value="1"/>
</dbReference>
<dbReference type="PRINTS" id="PR00051">
    <property type="entry name" value="DNAA"/>
</dbReference>
<evidence type="ECO:0000256" key="8">
    <source>
        <dbReference type="HAMAP-Rule" id="MF_00377"/>
    </source>
</evidence>
<evidence type="ECO:0000256" key="11">
    <source>
        <dbReference type="RuleBase" id="RU004227"/>
    </source>
</evidence>
<evidence type="ECO:0000259" key="12">
    <source>
        <dbReference type="SMART" id="SM00382"/>
    </source>
</evidence>
<dbReference type="SUPFAM" id="SSF52540">
    <property type="entry name" value="P-loop containing nucleoside triphosphate hydrolases"/>
    <property type="match status" value="1"/>
</dbReference>
<feature type="region of interest" description="Domain I, interacts with DnaA modulators" evidence="8">
    <location>
        <begin position="1"/>
        <end position="97"/>
    </location>
</feature>
<evidence type="ECO:0000256" key="10">
    <source>
        <dbReference type="RuleBase" id="RU000577"/>
    </source>
</evidence>
<reference evidence="14 15" key="1">
    <citation type="journal article" date="2016" name="Nat. Commun.">
        <title>Thousands of microbial genomes shed light on interconnected biogeochemical processes in an aquifer system.</title>
        <authorList>
            <person name="Anantharaman K."/>
            <person name="Brown C.T."/>
            <person name="Hug L.A."/>
            <person name="Sharon I."/>
            <person name="Castelle C.J."/>
            <person name="Probst A.J."/>
            <person name="Thomas B.C."/>
            <person name="Singh A."/>
            <person name="Wilkins M.J."/>
            <person name="Karaoz U."/>
            <person name="Brodie E.L."/>
            <person name="Williams K.H."/>
            <person name="Hubbard S.S."/>
            <person name="Banfield J.F."/>
        </authorList>
    </citation>
    <scope>NUCLEOTIDE SEQUENCE [LARGE SCALE GENOMIC DNA]</scope>
</reference>
<dbReference type="GO" id="GO:0005524">
    <property type="term" value="F:ATP binding"/>
    <property type="evidence" value="ECO:0007669"/>
    <property type="project" value="UniProtKB-UniRule"/>
</dbReference>
<comment type="caution">
    <text evidence="8">Lacks conserved residue(s) required for the propagation of feature annotation.</text>
</comment>
<dbReference type="Proteomes" id="UP000176751">
    <property type="component" value="Unassembled WGS sequence"/>
</dbReference>
<keyword evidence="3 8" id="KW-0235">DNA replication</keyword>
<dbReference type="GO" id="GO:0005737">
    <property type="term" value="C:cytoplasm"/>
    <property type="evidence" value="ECO:0007669"/>
    <property type="project" value="UniProtKB-SubCell"/>
</dbReference>
<keyword evidence="2 8" id="KW-0963">Cytoplasm</keyword>
<evidence type="ECO:0000256" key="6">
    <source>
        <dbReference type="ARBA" id="ARBA00023121"/>
    </source>
</evidence>
<dbReference type="EMBL" id="MFCA01000030">
    <property type="protein sequence ID" value="OGE01003.1"/>
    <property type="molecule type" value="Genomic_DNA"/>
</dbReference>
<dbReference type="GO" id="GO:0006270">
    <property type="term" value="P:DNA replication initiation"/>
    <property type="evidence" value="ECO:0007669"/>
    <property type="project" value="UniProtKB-UniRule"/>
</dbReference>
<dbReference type="InterPro" id="IPR020591">
    <property type="entry name" value="Chromosome_initiator_DnaA-like"/>
</dbReference>
<feature type="binding site" evidence="8">
    <location>
        <position position="159"/>
    </location>
    <ligand>
        <name>ATP</name>
        <dbReference type="ChEBI" id="CHEBI:30616"/>
    </ligand>
</feature>
<dbReference type="GO" id="GO:0003688">
    <property type="term" value="F:DNA replication origin binding"/>
    <property type="evidence" value="ECO:0007669"/>
    <property type="project" value="UniProtKB-UniRule"/>
</dbReference>
<name>A0A1F5H9Z9_9BACT</name>
<dbReference type="InterPro" id="IPR038454">
    <property type="entry name" value="DnaA_N_sf"/>
</dbReference>
<dbReference type="FunFam" id="3.40.50.300:FF:000668">
    <property type="entry name" value="Chromosomal replication initiator protein DnaA"/>
    <property type="match status" value="1"/>
</dbReference>
<dbReference type="InterPro" id="IPR018312">
    <property type="entry name" value="Chromosome_initiator_DnaA_CS"/>
</dbReference>
<keyword evidence="6 8" id="KW-0446">Lipid-binding</keyword>
<dbReference type="InterPro" id="IPR013159">
    <property type="entry name" value="DnaA_C"/>
</dbReference>
<feature type="binding site" evidence="8">
    <location>
        <position position="163"/>
    </location>
    <ligand>
        <name>ATP</name>
        <dbReference type="ChEBI" id="CHEBI:30616"/>
    </ligand>
</feature>
<keyword evidence="7 8" id="KW-0238">DNA-binding</keyword>
<evidence type="ECO:0000256" key="7">
    <source>
        <dbReference type="ARBA" id="ARBA00023125"/>
    </source>
</evidence>
<evidence type="ECO:0000256" key="1">
    <source>
        <dbReference type="ARBA" id="ARBA00006583"/>
    </source>
</evidence>
<evidence type="ECO:0000313" key="15">
    <source>
        <dbReference type="Proteomes" id="UP000176751"/>
    </source>
</evidence>
<evidence type="ECO:0000313" key="14">
    <source>
        <dbReference type="EMBL" id="OGE01003.1"/>
    </source>
</evidence>
<dbReference type="NCBIfam" id="TIGR00362">
    <property type="entry name" value="DnaA"/>
    <property type="match status" value="1"/>
</dbReference>
<dbReference type="Gene3D" id="3.30.300.180">
    <property type="match status" value="1"/>
</dbReference>
<dbReference type="PANTHER" id="PTHR30050:SF2">
    <property type="entry name" value="CHROMOSOMAL REPLICATION INITIATOR PROTEIN DNAA"/>
    <property type="match status" value="1"/>
</dbReference>
<dbReference type="InterPro" id="IPR010921">
    <property type="entry name" value="Trp_repressor/repl_initiator"/>
</dbReference>
<feature type="binding site" evidence="8">
    <location>
        <position position="162"/>
    </location>
    <ligand>
        <name>ATP</name>
        <dbReference type="ChEBI" id="CHEBI:30616"/>
    </ligand>
</feature>
<comment type="function">
    <text evidence="8 10">Plays an essential role in the initiation and regulation of chromosomal replication. ATP-DnaA binds to the origin of replication (oriC) to initiate formation of the DNA replication initiation complex once per cell cycle. Binds the DnaA box (a 9 base pair repeat at the origin) and separates the double-stranded (ds)DNA. Forms a right-handed helical filament on oriC DNA; dsDNA binds to the exterior of the filament while single-stranded (ss)DNA is stabiized in the filament's interior. The ATP-DnaA-oriC complex binds and stabilizes one strand of the AT-rich DNA unwinding element (DUE), permitting loading of DNA polymerase. After initiation quickly degrades to an ADP-DnaA complex that is not apt for DNA replication. Binds acidic phospholipids.</text>
</comment>
<dbReference type="Pfam" id="PF00308">
    <property type="entry name" value="Bac_DnaA"/>
    <property type="match status" value="1"/>
</dbReference>
<dbReference type="CDD" id="cd06571">
    <property type="entry name" value="Bac_DnaA_C"/>
    <property type="match status" value="1"/>
</dbReference>
<proteinExistence type="inferred from homology"/>
<dbReference type="Gene3D" id="1.10.1750.10">
    <property type="match status" value="1"/>
</dbReference>
<dbReference type="PROSITE" id="PS01008">
    <property type="entry name" value="DNAA"/>
    <property type="match status" value="1"/>
</dbReference>
<dbReference type="GO" id="GO:0005886">
    <property type="term" value="C:plasma membrane"/>
    <property type="evidence" value="ECO:0007669"/>
    <property type="project" value="TreeGrafter"/>
</dbReference>
<gene>
    <name evidence="8" type="primary">dnaA</name>
    <name evidence="14" type="ORF">A2196_05715</name>
</gene>
<dbReference type="InterPro" id="IPR003593">
    <property type="entry name" value="AAA+_ATPase"/>
</dbReference>
<dbReference type="SMART" id="SM00382">
    <property type="entry name" value="AAA"/>
    <property type="match status" value="1"/>
</dbReference>
<dbReference type="CDD" id="cd00009">
    <property type="entry name" value="AAA"/>
    <property type="match status" value="1"/>
</dbReference>
<sequence>MDGQKVWNNILSSLKTQVSSSTFKTWFSGSFVLDFQKKPDKNLLIVAFKNNFLREQVETRYLPLISQITQKTEGANIEVIFVVSSKQDDLKVTKKEPIFTGIPLQHSFKTHAVQMIDPNHTFENFVIGPSNNLAFLAAKQVATNPGGSYNPLLFYGSTGVGKTHLLQAISNEILNKTIESKILYATCEKFTNDYIESLGNRTCASFRSKYRQVDLLLLDDIQFLSGKESTQDEFFHTLDELSLSGRQVICASDRHPKELTRIKERLTSRFMGGLVADIGLPDLEMKMAILKAKCQEKNIELDDDVVAYVAQSSTGGAREIEGCLVSVLTLMKLSPGKLTIEDIKKAVFKGNLDSTSKLTPGSIVSAVCKHFKISSQDLRSPSRRASLVFARQVLMYLLRKQLGFSFGQIGEMVGGRDHSTVIHNVEKIEKTISQNQVKKDEVLRVQLIAEKGDGSK</sequence>
<dbReference type="PANTHER" id="PTHR30050">
    <property type="entry name" value="CHROMOSOMAL REPLICATION INITIATOR PROTEIN DNAA"/>
    <property type="match status" value="1"/>
</dbReference>
<accession>A0A1F5H9Z9</accession>
<comment type="subcellular location">
    <subcellularLocation>
        <location evidence="8">Cytoplasm</location>
    </subcellularLocation>
</comment>
<evidence type="ECO:0000256" key="2">
    <source>
        <dbReference type="ARBA" id="ARBA00022490"/>
    </source>
</evidence>
<dbReference type="InterPro" id="IPR024633">
    <property type="entry name" value="DnaA_N_dom"/>
</dbReference>
<feature type="domain" description="Chromosomal replication initiator DnaA C-terminal" evidence="13">
    <location>
        <begin position="359"/>
        <end position="428"/>
    </location>
</feature>
<dbReference type="SUPFAM" id="SSF48295">
    <property type="entry name" value="TrpR-like"/>
    <property type="match status" value="1"/>
</dbReference>
<dbReference type="AlphaFoldDB" id="A0A1F5H9Z9"/>
<comment type="domain">
    <text evidence="8">Domain I is involved in oligomerization and binding regulators, domain II is flexibile and of varying length in different bacteria, domain III forms the AAA+ region, while domain IV binds dsDNA.</text>
</comment>
<evidence type="ECO:0000256" key="3">
    <source>
        <dbReference type="ARBA" id="ARBA00022705"/>
    </source>
</evidence>
<evidence type="ECO:0000256" key="9">
    <source>
        <dbReference type="NCBIfam" id="TIGR00362"/>
    </source>
</evidence>
<dbReference type="InterPro" id="IPR013317">
    <property type="entry name" value="DnaA_dom"/>
</dbReference>
<feature type="domain" description="AAA+ ATPase" evidence="12">
    <location>
        <begin position="148"/>
        <end position="282"/>
    </location>
</feature>
<dbReference type="SMART" id="SM00760">
    <property type="entry name" value="Bac_DnaA_C"/>
    <property type="match status" value="1"/>
</dbReference>
<feature type="region of interest" description="Domain IV, binds dsDNA" evidence="8">
    <location>
        <begin position="332"/>
        <end position="456"/>
    </location>
</feature>
<dbReference type="Gene3D" id="3.40.50.300">
    <property type="entry name" value="P-loop containing nucleotide triphosphate hydrolases"/>
    <property type="match status" value="1"/>
</dbReference>
<dbReference type="GO" id="GO:0006275">
    <property type="term" value="P:regulation of DNA replication"/>
    <property type="evidence" value="ECO:0007669"/>
    <property type="project" value="UniProtKB-UniRule"/>
</dbReference>
<evidence type="ECO:0000256" key="4">
    <source>
        <dbReference type="ARBA" id="ARBA00022741"/>
    </source>
</evidence>
<dbReference type="Gene3D" id="1.10.8.60">
    <property type="match status" value="1"/>
</dbReference>
<comment type="subunit">
    <text evidence="8">Oligomerizes as a right-handed, spiral filament on DNA at oriC.</text>
</comment>
<keyword evidence="4 8" id="KW-0547">Nucleotide-binding</keyword>
<evidence type="ECO:0000256" key="5">
    <source>
        <dbReference type="ARBA" id="ARBA00022840"/>
    </source>
</evidence>
<dbReference type="HAMAP" id="MF_00377">
    <property type="entry name" value="DnaA_bact"/>
    <property type="match status" value="1"/>
</dbReference>
<comment type="similarity">
    <text evidence="1 8 11">Belongs to the DnaA family.</text>
</comment>
<feature type="region of interest" description="Domain III, AAA+ region" evidence="8">
    <location>
        <begin position="115"/>
        <end position="331"/>
    </location>
</feature>
<keyword evidence="5 8" id="KW-0067">ATP-binding</keyword>
<dbReference type="InterPro" id="IPR001957">
    <property type="entry name" value="Chromosome_initiator_DnaA"/>
</dbReference>
<protein>
    <recommendedName>
        <fullName evidence="8 9">Chromosomal replication initiator protein DnaA</fullName>
    </recommendedName>
</protein>
<organism evidence="14 15">
    <name type="scientific">Candidatus Curtissbacteria bacterium RIFOXYA1_FULL_41_14</name>
    <dbReference type="NCBI Taxonomy" id="1797737"/>
    <lineage>
        <taxon>Bacteria</taxon>
        <taxon>Candidatus Curtissiibacteriota</taxon>
    </lineage>
</organism>
<evidence type="ECO:0000259" key="13">
    <source>
        <dbReference type="SMART" id="SM00760"/>
    </source>
</evidence>
<dbReference type="Pfam" id="PF08299">
    <property type="entry name" value="Bac_DnaA_C"/>
    <property type="match status" value="1"/>
</dbReference>